<dbReference type="HOGENOM" id="CLU_1384348_0_0_1"/>
<accession>H2AQ57</accession>
<dbReference type="EMBL" id="HE650822">
    <property type="protein sequence ID" value="CCF56507.1"/>
    <property type="molecule type" value="Genomic_DNA"/>
</dbReference>
<proteinExistence type="predicted"/>
<dbReference type="GeneID" id="13882809"/>
<keyword evidence="2" id="KW-1185">Reference proteome</keyword>
<protein>
    <submittedName>
        <fullName evidence="1">Uncharacterized protein</fullName>
    </submittedName>
</protein>
<reference evidence="1 2" key="1">
    <citation type="journal article" date="2011" name="Proc. Natl. Acad. Sci. U.S.A.">
        <title>Evolutionary erosion of yeast sex chromosomes by mating-type switching accidents.</title>
        <authorList>
            <person name="Gordon J.L."/>
            <person name="Armisen D."/>
            <person name="Proux-Wera E."/>
            <person name="Oheigeartaigh S.S."/>
            <person name="Byrne K.P."/>
            <person name="Wolfe K.H."/>
        </authorList>
    </citation>
    <scope>NUCLEOTIDE SEQUENCE [LARGE SCALE GENOMIC DNA]</scope>
    <source>
        <strain evidence="2">ATCC 22294 / BCRC 22015 / CBS 2517 / CECT 1963 / NBRC 1671 / NRRL Y-8276</strain>
    </source>
</reference>
<dbReference type="KEGG" id="kaf:KAFR_0B02090"/>
<sequence length="197" mass="22573">MFELRMLVSLCQHRQVIMYSMSTFNFFQFVCLHFQSFRKQSQAKNKQTTVPFLARLQELSRGLKKMKDVAMQLHIYIYTYAYKGTRTFPHGPHSHDSTCHLSKQHTTLKVCVIKFIRRGKIWAEKDAAGTGKSIHSLWTVGVLQGTSLPPPSQTHTTPSHIYLAYTYTIHPSIHPSDVAFSSDSISHHIFTNLSCTI</sequence>
<name>H2AQ57_KAZAF</name>
<dbReference type="AlphaFoldDB" id="H2AQ57"/>
<evidence type="ECO:0000313" key="2">
    <source>
        <dbReference type="Proteomes" id="UP000005220"/>
    </source>
</evidence>
<dbReference type="Proteomes" id="UP000005220">
    <property type="component" value="Chromosome 2"/>
</dbReference>
<dbReference type="InParanoid" id="H2AQ57"/>
<evidence type="ECO:0000313" key="1">
    <source>
        <dbReference type="EMBL" id="CCF56507.1"/>
    </source>
</evidence>
<dbReference type="RefSeq" id="XP_003955642.1">
    <property type="nucleotide sequence ID" value="XM_003955593.1"/>
</dbReference>
<organism evidence="1 2">
    <name type="scientific">Kazachstania africana (strain ATCC 22294 / BCRC 22015 / CBS 2517 / CECT 1963 / NBRC 1671 / NRRL Y-8276)</name>
    <name type="common">Yeast</name>
    <name type="synonym">Kluyveromyces africanus</name>
    <dbReference type="NCBI Taxonomy" id="1071382"/>
    <lineage>
        <taxon>Eukaryota</taxon>
        <taxon>Fungi</taxon>
        <taxon>Dikarya</taxon>
        <taxon>Ascomycota</taxon>
        <taxon>Saccharomycotina</taxon>
        <taxon>Saccharomycetes</taxon>
        <taxon>Saccharomycetales</taxon>
        <taxon>Saccharomycetaceae</taxon>
        <taxon>Kazachstania</taxon>
    </lineage>
</organism>
<gene>
    <name evidence="1" type="primary">KAFR0B02090</name>
    <name evidence="1" type="ORF">KAFR_0B02090</name>
</gene>